<dbReference type="SMART" id="SM01274">
    <property type="entry name" value="malic"/>
    <property type="match status" value="1"/>
</dbReference>
<accession>A0ABR5J133</accession>
<keyword evidence="7" id="KW-1185">Reference proteome</keyword>
<dbReference type="SUPFAM" id="SSF51735">
    <property type="entry name" value="NAD(P)-binding Rossmann-fold domains"/>
    <property type="match status" value="1"/>
</dbReference>
<sequence>MSAEIVNPRSDSSDSSDSSEHGSDTGADGDAGTDTARDEPFDAAFALHRGGKMAIQATVPVRDRDDLSLAYTPGVAKVCSAIAEQPELVHDYTWKSQVVAVVTDGSAVLGLGDIGPEASLPVMEGKAILFKQFGGVDAIPIALATQDVDEIVETVVRLAPSFGGVNLEDISAPRCFEIERRLQERLDVPVFHDDQHGTAVVTLAALRNAARLTGRALGELRAVISGAGAAGVAIAKILTEAGIGDVAVCDRKGVVSADRTDLTDVKRQVAGFTNRAGRQGSLADALDGADVFIGVSGGTVPEEAVAKMAPGAFIFAMANPNPEIHPEVAHKYAAVVATGRSDYPNQINNVLAFPGIFAGALQVRATEITEGMKLAAAEALASVVADDLSPDVVIPSPFDERVAPAVTAAVAAAARAEG</sequence>
<dbReference type="Gene3D" id="3.40.50.10380">
    <property type="entry name" value="Malic enzyme, N-terminal domain"/>
    <property type="match status" value="1"/>
</dbReference>
<dbReference type="InterPro" id="IPR045213">
    <property type="entry name" value="Malic_NAD-bd_bact_type"/>
</dbReference>
<dbReference type="EMBL" id="LGUT01002437">
    <property type="protein sequence ID" value="KOG87096.1"/>
    <property type="molecule type" value="Genomic_DNA"/>
</dbReference>
<evidence type="ECO:0008006" key="8">
    <source>
        <dbReference type="Google" id="ProtNLM"/>
    </source>
</evidence>
<dbReference type="Pfam" id="PF00390">
    <property type="entry name" value="malic"/>
    <property type="match status" value="1"/>
</dbReference>
<dbReference type="PANTHER" id="PTHR43237">
    <property type="entry name" value="NADP-DEPENDENT MALIC ENZYME"/>
    <property type="match status" value="1"/>
</dbReference>
<dbReference type="InterPro" id="IPR001891">
    <property type="entry name" value="Malic_OxRdtase"/>
</dbReference>
<comment type="similarity">
    <text evidence="1">Belongs to the malic enzymes family.</text>
</comment>
<feature type="compositionally biased region" description="Low complexity" evidence="3">
    <location>
        <begin position="24"/>
        <end position="34"/>
    </location>
</feature>
<dbReference type="CDD" id="cd05311">
    <property type="entry name" value="NAD_bind_2_malic_enz"/>
    <property type="match status" value="1"/>
</dbReference>
<evidence type="ECO:0000256" key="1">
    <source>
        <dbReference type="ARBA" id="ARBA00008785"/>
    </source>
</evidence>
<dbReference type="Gene3D" id="3.40.50.720">
    <property type="entry name" value="NAD(P)-binding Rossmann-like Domain"/>
    <property type="match status" value="1"/>
</dbReference>
<dbReference type="SUPFAM" id="SSF53223">
    <property type="entry name" value="Aminoacid dehydrogenase-like, N-terminal domain"/>
    <property type="match status" value="1"/>
</dbReference>
<feature type="region of interest" description="Disordered" evidence="3">
    <location>
        <begin position="1"/>
        <end position="37"/>
    </location>
</feature>
<dbReference type="SMART" id="SM00919">
    <property type="entry name" value="Malic_M"/>
    <property type="match status" value="1"/>
</dbReference>
<dbReference type="InterPro" id="IPR046346">
    <property type="entry name" value="Aminoacid_DH-like_N_sf"/>
</dbReference>
<dbReference type="InterPro" id="IPR012302">
    <property type="entry name" value="Malic_NAD-bd"/>
</dbReference>
<organism evidence="6 7">
    <name type="scientific">Streptomyces varsoviensis</name>
    <dbReference type="NCBI Taxonomy" id="67373"/>
    <lineage>
        <taxon>Bacteria</taxon>
        <taxon>Bacillati</taxon>
        <taxon>Actinomycetota</taxon>
        <taxon>Actinomycetes</taxon>
        <taxon>Kitasatosporales</taxon>
        <taxon>Streptomycetaceae</taxon>
        <taxon>Streptomyces</taxon>
    </lineage>
</organism>
<dbReference type="Proteomes" id="UP000037020">
    <property type="component" value="Unassembled WGS sequence"/>
</dbReference>
<evidence type="ECO:0000256" key="2">
    <source>
        <dbReference type="ARBA" id="ARBA00023002"/>
    </source>
</evidence>
<feature type="non-terminal residue" evidence="6">
    <location>
        <position position="418"/>
    </location>
</feature>
<protein>
    <recommendedName>
        <fullName evidence="8">Malate dehydrogenase</fullName>
    </recommendedName>
</protein>
<dbReference type="PIRSF" id="PIRSF000106">
    <property type="entry name" value="ME"/>
    <property type="match status" value="1"/>
</dbReference>
<evidence type="ECO:0000256" key="3">
    <source>
        <dbReference type="SAM" id="MobiDB-lite"/>
    </source>
</evidence>
<proteinExistence type="inferred from homology"/>
<evidence type="ECO:0000313" key="6">
    <source>
        <dbReference type="EMBL" id="KOG87096.1"/>
    </source>
</evidence>
<reference evidence="6 7" key="1">
    <citation type="submission" date="2015-07" db="EMBL/GenBank/DDBJ databases">
        <authorList>
            <person name="Ju K.-S."/>
            <person name="Doroghazi J.R."/>
            <person name="Metcalf W.W."/>
        </authorList>
    </citation>
    <scope>NUCLEOTIDE SEQUENCE [LARGE SCALE GENOMIC DNA]</scope>
    <source>
        <strain evidence="6 7">NRRL B-3589</strain>
    </source>
</reference>
<feature type="domain" description="Malic enzyme NAD-binding" evidence="4">
    <location>
        <begin position="195"/>
        <end position="415"/>
    </location>
</feature>
<comment type="caution">
    <text evidence="6">The sequence shown here is derived from an EMBL/GenBank/DDBJ whole genome shotgun (WGS) entry which is preliminary data.</text>
</comment>
<dbReference type="InterPro" id="IPR036291">
    <property type="entry name" value="NAD(P)-bd_dom_sf"/>
</dbReference>
<evidence type="ECO:0000259" key="5">
    <source>
        <dbReference type="SMART" id="SM01274"/>
    </source>
</evidence>
<feature type="domain" description="Malic enzyme N-terminal" evidence="5">
    <location>
        <begin position="50"/>
        <end position="183"/>
    </location>
</feature>
<dbReference type="InterPro" id="IPR037062">
    <property type="entry name" value="Malic_N_dom_sf"/>
</dbReference>
<gene>
    <name evidence="6" type="ORF">ADK38_27335</name>
</gene>
<name>A0ABR5J133_9ACTN</name>
<dbReference type="InterPro" id="IPR012301">
    <property type="entry name" value="Malic_N_dom"/>
</dbReference>
<keyword evidence="2" id="KW-0560">Oxidoreductase</keyword>
<dbReference type="Pfam" id="PF03949">
    <property type="entry name" value="Malic_M"/>
    <property type="match status" value="1"/>
</dbReference>
<evidence type="ECO:0000313" key="7">
    <source>
        <dbReference type="Proteomes" id="UP000037020"/>
    </source>
</evidence>
<evidence type="ECO:0000259" key="4">
    <source>
        <dbReference type="SMART" id="SM00919"/>
    </source>
</evidence>
<dbReference type="PANTHER" id="PTHR43237:SF4">
    <property type="entry name" value="NADP-DEPENDENT MALIC ENZYME"/>
    <property type="match status" value="1"/>
</dbReference>
<dbReference type="InterPro" id="IPR051674">
    <property type="entry name" value="Malate_Decarboxylase"/>
</dbReference>